<proteinExistence type="inferred from homology"/>
<reference evidence="11" key="1">
    <citation type="submission" date="2021-01" db="EMBL/GenBank/DDBJ databases">
        <title>Modified the classification status of verrucomicrobia.</title>
        <authorList>
            <person name="Feng X."/>
        </authorList>
    </citation>
    <scope>NUCLEOTIDE SEQUENCE</scope>
    <source>
        <strain evidence="11">KCTC 22041</strain>
    </source>
</reference>
<evidence type="ECO:0000256" key="4">
    <source>
        <dbReference type="ARBA" id="ARBA00022692"/>
    </source>
</evidence>
<dbReference type="GO" id="GO:0005886">
    <property type="term" value="C:plasma membrane"/>
    <property type="evidence" value="ECO:0007669"/>
    <property type="project" value="UniProtKB-SubCell"/>
</dbReference>
<dbReference type="SUPFAM" id="SSF54631">
    <property type="entry name" value="CBS-domain pair"/>
    <property type="match status" value="1"/>
</dbReference>
<accession>A0A934VXF6</accession>
<keyword evidence="4 9" id="KW-0812">Transmembrane</keyword>
<feature type="transmembrane region" description="Helical" evidence="9">
    <location>
        <begin position="430"/>
        <end position="453"/>
    </location>
</feature>
<comment type="subunit">
    <text evidence="9">Homodimer.</text>
</comment>
<evidence type="ECO:0000256" key="6">
    <source>
        <dbReference type="ARBA" id="ARBA00022989"/>
    </source>
</evidence>
<dbReference type="AlphaFoldDB" id="A0A934VXF6"/>
<dbReference type="Gene3D" id="1.25.60.10">
    <property type="entry name" value="MgtE N-terminal domain-like"/>
    <property type="match status" value="1"/>
</dbReference>
<comment type="similarity">
    <text evidence="2 9">Belongs to the SLC41A transporter family.</text>
</comment>
<keyword evidence="5 9" id="KW-0460">Magnesium</keyword>
<dbReference type="CDD" id="cd04606">
    <property type="entry name" value="CBS_pair_Mg_transporter"/>
    <property type="match status" value="1"/>
</dbReference>
<evidence type="ECO:0000256" key="5">
    <source>
        <dbReference type="ARBA" id="ARBA00022842"/>
    </source>
</evidence>
<dbReference type="InterPro" id="IPR006668">
    <property type="entry name" value="Mg_transptr_MgtE_intracell_dom"/>
</dbReference>
<dbReference type="Pfam" id="PF01769">
    <property type="entry name" value="MgtE"/>
    <property type="match status" value="1"/>
</dbReference>
<dbReference type="PANTHER" id="PTHR43773:SF1">
    <property type="entry name" value="MAGNESIUM TRANSPORTER MGTE"/>
    <property type="match status" value="1"/>
</dbReference>
<keyword evidence="7 9" id="KW-0472">Membrane</keyword>
<sequence length="458" mass="50663">MANEPTSRLEELIQARNFTELKQTLSQMPPADAAEEFTRVGGPGQAVLIRLQPTRQAAVVFEYLDLETQESLIRAMGNEEVANILNGMSPDDRTALLEELPTPICARLINSLSPQERRVALQLLNYPENSIGRLMTSKYLMVRDDWTAQHVLDHIRQHGSDRETLNVLYVVDADGKLLDDLRIRDVLLSPLERKVSKMRNGVFLTLRATDDQETAVTTFRRYDRTVLPVVDGQGGLVGIVTVDDILDVAEEEATEDIQKIGGMEHLDEPYMQISLIHLIRKRAMWLIVLFLGEMLTASAMGHFKDEIAKAVVLAMFVPLIISSGGNSGSQAATLIIRAMALGEIRLQDWKRVMKREILSGMTLGLILSPLGMLRIAIWSMFTPTYGVHWPLVMLTVGISLIGVTLWGTLSGSMLPFLLKRLGLDPATSSAPFVATLVDVTGLIIYFAVAGVVLHGSLL</sequence>
<dbReference type="PANTHER" id="PTHR43773">
    <property type="entry name" value="MAGNESIUM TRANSPORTER MGTE"/>
    <property type="match status" value="1"/>
</dbReference>
<dbReference type="InterPro" id="IPR006667">
    <property type="entry name" value="SLC41_membr_dom"/>
</dbReference>
<evidence type="ECO:0000256" key="1">
    <source>
        <dbReference type="ARBA" id="ARBA00004141"/>
    </source>
</evidence>
<dbReference type="InterPro" id="IPR000644">
    <property type="entry name" value="CBS_dom"/>
</dbReference>
<dbReference type="SUPFAM" id="SSF158791">
    <property type="entry name" value="MgtE N-terminal domain-like"/>
    <property type="match status" value="1"/>
</dbReference>
<organism evidence="11 12">
    <name type="scientific">Luteolibacter pohnpeiensis</name>
    <dbReference type="NCBI Taxonomy" id="454153"/>
    <lineage>
        <taxon>Bacteria</taxon>
        <taxon>Pseudomonadati</taxon>
        <taxon>Verrucomicrobiota</taxon>
        <taxon>Verrucomicrobiia</taxon>
        <taxon>Verrucomicrobiales</taxon>
        <taxon>Verrucomicrobiaceae</taxon>
        <taxon>Luteolibacter</taxon>
    </lineage>
</organism>
<dbReference type="Gene3D" id="1.10.357.20">
    <property type="entry name" value="SLC41 divalent cation transporters, integral membrane domain"/>
    <property type="match status" value="1"/>
</dbReference>
<evidence type="ECO:0000313" key="12">
    <source>
        <dbReference type="Proteomes" id="UP000603141"/>
    </source>
</evidence>
<name>A0A934VXF6_9BACT</name>
<keyword evidence="3 9" id="KW-0813">Transport</keyword>
<dbReference type="GO" id="GO:0015095">
    <property type="term" value="F:magnesium ion transmembrane transporter activity"/>
    <property type="evidence" value="ECO:0007669"/>
    <property type="project" value="UniProtKB-UniRule"/>
</dbReference>
<feature type="domain" description="CBS" evidence="10">
    <location>
        <begin position="198"/>
        <end position="255"/>
    </location>
</feature>
<keyword evidence="9" id="KW-1003">Cell membrane</keyword>
<dbReference type="RefSeq" id="WP_200273384.1">
    <property type="nucleotide sequence ID" value="NZ_JAENIJ010000042.1"/>
</dbReference>
<dbReference type="Proteomes" id="UP000603141">
    <property type="component" value="Unassembled WGS sequence"/>
</dbReference>
<keyword evidence="9" id="KW-0479">Metal-binding</keyword>
<keyword evidence="8" id="KW-0129">CBS domain</keyword>
<dbReference type="InterPro" id="IPR006669">
    <property type="entry name" value="MgtE_transporter"/>
</dbReference>
<dbReference type="Gene3D" id="3.10.580.10">
    <property type="entry name" value="CBS-domain"/>
    <property type="match status" value="1"/>
</dbReference>
<comment type="caution">
    <text evidence="11">The sequence shown here is derived from an EMBL/GenBank/DDBJ whole genome shotgun (WGS) entry which is preliminary data.</text>
</comment>
<evidence type="ECO:0000259" key="10">
    <source>
        <dbReference type="PROSITE" id="PS51371"/>
    </source>
</evidence>
<dbReference type="Pfam" id="PF00571">
    <property type="entry name" value="CBS"/>
    <property type="match status" value="2"/>
</dbReference>
<dbReference type="SUPFAM" id="SSF161093">
    <property type="entry name" value="MgtE membrane domain-like"/>
    <property type="match status" value="1"/>
</dbReference>
<protein>
    <recommendedName>
        <fullName evidence="9">Magnesium transporter MgtE</fullName>
    </recommendedName>
</protein>
<evidence type="ECO:0000256" key="8">
    <source>
        <dbReference type="PROSITE-ProRule" id="PRU00703"/>
    </source>
</evidence>
<feature type="transmembrane region" description="Helical" evidence="9">
    <location>
        <begin position="315"/>
        <end position="336"/>
    </location>
</feature>
<evidence type="ECO:0000256" key="7">
    <source>
        <dbReference type="ARBA" id="ARBA00023136"/>
    </source>
</evidence>
<dbReference type="NCBIfam" id="TIGR00400">
    <property type="entry name" value="mgtE"/>
    <property type="match status" value="1"/>
</dbReference>
<dbReference type="EMBL" id="JAENIJ010000042">
    <property type="protein sequence ID" value="MBK1884315.1"/>
    <property type="molecule type" value="Genomic_DNA"/>
</dbReference>
<feature type="transmembrane region" description="Helical" evidence="9">
    <location>
        <begin position="283"/>
        <end position="303"/>
    </location>
</feature>
<keyword evidence="12" id="KW-1185">Reference proteome</keyword>
<dbReference type="InterPro" id="IPR046342">
    <property type="entry name" value="CBS_dom_sf"/>
</dbReference>
<feature type="transmembrane region" description="Helical" evidence="9">
    <location>
        <begin position="387"/>
        <end position="409"/>
    </location>
</feature>
<evidence type="ECO:0000256" key="2">
    <source>
        <dbReference type="ARBA" id="ARBA00009749"/>
    </source>
</evidence>
<dbReference type="GO" id="GO:0046872">
    <property type="term" value="F:metal ion binding"/>
    <property type="evidence" value="ECO:0007669"/>
    <property type="project" value="UniProtKB-KW"/>
</dbReference>
<evidence type="ECO:0000313" key="11">
    <source>
        <dbReference type="EMBL" id="MBK1884315.1"/>
    </source>
</evidence>
<evidence type="ECO:0000256" key="3">
    <source>
        <dbReference type="ARBA" id="ARBA00022448"/>
    </source>
</evidence>
<keyword evidence="6 9" id="KW-1133">Transmembrane helix</keyword>
<dbReference type="InterPro" id="IPR036739">
    <property type="entry name" value="SLC41_membr_dom_sf"/>
</dbReference>
<dbReference type="SMART" id="SM00924">
    <property type="entry name" value="MgtE_N"/>
    <property type="match status" value="1"/>
</dbReference>
<comment type="function">
    <text evidence="9">Acts as a magnesium transporter.</text>
</comment>
<comment type="subcellular location">
    <subcellularLocation>
        <location evidence="9">Cell membrane</location>
        <topology evidence="9">Multi-pass membrane protein</topology>
    </subcellularLocation>
    <subcellularLocation>
        <location evidence="1">Membrane</location>
        <topology evidence="1">Multi-pass membrane protein</topology>
    </subcellularLocation>
</comment>
<evidence type="ECO:0000256" key="9">
    <source>
        <dbReference type="RuleBase" id="RU362011"/>
    </source>
</evidence>
<dbReference type="InterPro" id="IPR038076">
    <property type="entry name" value="MgtE_N_sf"/>
</dbReference>
<dbReference type="Pfam" id="PF03448">
    <property type="entry name" value="MgtE_N"/>
    <property type="match status" value="1"/>
</dbReference>
<feature type="transmembrane region" description="Helical" evidence="9">
    <location>
        <begin position="357"/>
        <end position="381"/>
    </location>
</feature>
<gene>
    <name evidence="11" type="primary">mgtE</name>
    <name evidence="11" type="ORF">JIN85_17985</name>
</gene>
<dbReference type="PROSITE" id="PS51371">
    <property type="entry name" value="CBS"/>
    <property type="match status" value="1"/>
</dbReference>